<evidence type="ECO:0000313" key="1">
    <source>
        <dbReference type="EMBL" id="MDN4605916.1"/>
    </source>
</evidence>
<dbReference type="Proteomes" id="UP001175097">
    <property type="component" value="Unassembled WGS sequence"/>
</dbReference>
<comment type="caution">
    <text evidence="1">The sequence shown here is derived from an EMBL/GenBank/DDBJ whole genome shotgun (WGS) entry which is preliminary data.</text>
</comment>
<accession>A0ABT8JL97</accession>
<protein>
    <submittedName>
        <fullName evidence="1">Uncharacterized protein</fullName>
    </submittedName>
</protein>
<sequence>MQEVTAPATGLTTEPREEIIFGEPVHRRILMVPRKKIAAKKLNKQVREFHEEVDAILEAIQDSELVFNLIEKLTIKKILNDSKLAVGFGHIMDQEVIRIRLREFLLTNGTSGNQFLGISAGYLSGGKYFG</sequence>
<proteinExistence type="predicted"/>
<organism evidence="1 2">
    <name type="scientific">Sporosarcina highlanderae</name>
    <dbReference type="NCBI Taxonomy" id="3035916"/>
    <lineage>
        <taxon>Bacteria</taxon>
        <taxon>Bacillati</taxon>
        <taxon>Bacillota</taxon>
        <taxon>Bacilli</taxon>
        <taxon>Bacillales</taxon>
        <taxon>Caryophanaceae</taxon>
        <taxon>Sporosarcina</taxon>
    </lineage>
</organism>
<evidence type="ECO:0000313" key="2">
    <source>
        <dbReference type="Proteomes" id="UP001175097"/>
    </source>
</evidence>
<name>A0ABT8JL97_9BACL</name>
<dbReference type="RefSeq" id="WP_301241418.1">
    <property type="nucleotide sequence ID" value="NZ_JAROCC010000001.1"/>
</dbReference>
<gene>
    <name evidence="1" type="ORF">P5G49_00310</name>
</gene>
<dbReference type="EMBL" id="JAROCC010000001">
    <property type="protein sequence ID" value="MDN4605916.1"/>
    <property type="molecule type" value="Genomic_DNA"/>
</dbReference>
<reference evidence="1" key="1">
    <citation type="submission" date="2023-03" db="EMBL/GenBank/DDBJ databases">
        <title>MT1 and MT2 Draft Genomes of Novel Species.</title>
        <authorList>
            <person name="Venkateswaran K."/>
        </authorList>
    </citation>
    <scope>NUCLEOTIDE SEQUENCE</scope>
    <source>
        <strain evidence="1">F6_3S_P_2</strain>
    </source>
</reference>
<keyword evidence="2" id="KW-1185">Reference proteome</keyword>